<dbReference type="SUPFAM" id="SSF52172">
    <property type="entry name" value="CheY-like"/>
    <property type="match status" value="1"/>
</dbReference>
<evidence type="ECO:0000256" key="3">
    <source>
        <dbReference type="ARBA" id="ARBA00023015"/>
    </source>
</evidence>
<dbReference type="PROSITE" id="PS50921">
    <property type="entry name" value="ANTAR"/>
    <property type="match status" value="1"/>
</dbReference>
<dbReference type="InterPro" id="IPR036388">
    <property type="entry name" value="WH-like_DNA-bd_sf"/>
</dbReference>
<keyword evidence="1" id="KW-0808">Transferase</keyword>
<feature type="domain" description="ANTAR" evidence="5">
    <location>
        <begin position="179"/>
        <end position="240"/>
    </location>
</feature>
<evidence type="ECO:0000256" key="1">
    <source>
        <dbReference type="ARBA" id="ARBA00022679"/>
    </source>
</evidence>
<dbReference type="Proteomes" id="UP001500967">
    <property type="component" value="Unassembled WGS sequence"/>
</dbReference>
<keyword evidence="7" id="KW-1185">Reference proteome</keyword>
<dbReference type="InterPro" id="IPR029016">
    <property type="entry name" value="GAF-like_dom_sf"/>
</dbReference>
<evidence type="ECO:0000256" key="2">
    <source>
        <dbReference type="ARBA" id="ARBA00022777"/>
    </source>
</evidence>
<accession>A0ABP3EPR4</accession>
<dbReference type="EMBL" id="BAAAGX010000028">
    <property type="protein sequence ID" value="GAA0268410.1"/>
    <property type="molecule type" value="Genomic_DNA"/>
</dbReference>
<comment type="caution">
    <text evidence="6">The sequence shown here is derived from an EMBL/GenBank/DDBJ whole genome shotgun (WGS) entry which is preliminary data.</text>
</comment>
<dbReference type="InterPro" id="IPR005561">
    <property type="entry name" value="ANTAR"/>
</dbReference>
<dbReference type="PIRSF" id="PIRSF036625">
    <property type="entry name" value="GAF_ANTAR"/>
    <property type="match status" value="1"/>
</dbReference>
<protein>
    <submittedName>
        <fullName evidence="6">GAF and ANTAR domain-containing protein</fullName>
    </submittedName>
</protein>
<dbReference type="SUPFAM" id="SSF55781">
    <property type="entry name" value="GAF domain-like"/>
    <property type="match status" value="1"/>
</dbReference>
<dbReference type="Gene3D" id="3.30.450.40">
    <property type="match status" value="1"/>
</dbReference>
<sequence>MALDGSSPFTGRPGSSRQLLELAESFDRVLELVNHEAADTVLDAVTQVAVAQLPGAGWASITLVTGERFRTAAATDDLARRADHLQYQLQSGPCLDAARKHTVAHIPDTGQDTRWPEFARRAADECGIGSVLSYRLTLEEPDGTTGSLNLYGRRPDGFDEQQLDVGGLIATAGALAVTAARYRDNAVSLARGLRTNREIGTAVGILMHQHKVTQDQAFDLLRIASQHQNRKLRDIAAEVTHTGTLDLPVPGVTHG</sequence>
<dbReference type="SMART" id="SM01012">
    <property type="entry name" value="ANTAR"/>
    <property type="match status" value="1"/>
</dbReference>
<dbReference type="Gene3D" id="1.10.10.10">
    <property type="entry name" value="Winged helix-like DNA-binding domain superfamily/Winged helix DNA-binding domain"/>
    <property type="match status" value="1"/>
</dbReference>
<proteinExistence type="predicted"/>
<organism evidence="6 7">
    <name type="scientific">Cryptosporangium japonicum</name>
    <dbReference type="NCBI Taxonomy" id="80872"/>
    <lineage>
        <taxon>Bacteria</taxon>
        <taxon>Bacillati</taxon>
        <taxon>Actinomycetota</taxon>
        <taxon>Actinomycetes</taxon>
        <taxon>Cryptosporangiales</taxon>
        <taxon>Cryptosporangiaceae</taxon>
        <taxon>Cryptosporangium</taxon>
    </lineage>
</organism>
<dbReference type="InterPro" id="IPR012074">
    <property type="entry name" value="GAF_ANTAR"/>
</dbReference>
<gene>
    <name evidence="6" type="ORF">GCM10009539_64290</name>
</gene>
<keyword evidence="4" id="KW-0804">Transcription</keyword>
<dbReference type="InterPro" id="IPR003018">
    <property type="entry name" value="GAF"/>
</dbReference>
<keyword evidence="3" id="KW-0805">Transcription regulation</keyword>
<dbReference type="Pfam" id="PF13185">
    <property type="entry name" value="GAF_2"/>
    <property type="match status" value="1"/>
</dbReference>
<evidence type="ECO:0000259" key="5">
    <source>
        <dbReference type="PROSITE" id="PS50921"/>
    </source>
</evidence>
<dbReference type="Pfam" id="PF03861">
    <property type="entry name" value="ANTAR"/>
    <property type="match status" value="1"/>
</dbReference>
<evidence type="ECO:0000313" key="7">
    <source>
        <dbReference type="Proteomes" id="UP001500967"/>
    </source>
</evidence>
<dbReference type="RefSeq" id="WP_344652684.1">
    <property type="nucleotide sequence ID" value="NZ_BAAAGX010000028.1"/>
</dbReference>
<reference evidence="7" key="1">
    <citation type="journal article" date="2019" name="Int. J. Syst. Evol. Microbiol.">
        <title>The Global Catalogue of Microorganisms (GCM) 10K type strain sequencing project: providing services to taxonomists for standard genome sequencing and annotation.</title>
        <authorList>
            <consortium name="The Broad Institute Genomics Platform"/>
            <consortium name="The Broad Institute Genome Sequencing Center for Infectious Disease"/>
            <person name="Wu L."/>
            <person name="Ma J."/>
        </authorList>
    </citation>
    <scope>NUCLEOTIDE SEQUENCE [LARGE SCALE GENOMIC DNA]</scope>
    <source>
        <strain evidence="7">JCM 10425</strain>
    </source>
</reference>
<evidence type="ECO:0000313" key="6">
    <source>
        <dbReference type="EMBL" id="GAA0268410.1"/>
    </source>
</evidence>
<name>A0ABP3EPR4_9ACTN</name>
<evidence type="ECO:0000256" key="4">
    <source>
        <dbReference type="ARBA" id="ARBA00023163"/>
    </source>
</evidence>
<dbReference type="InterPro" id="IPR011006">
    <property type="entry name" value="CheY-like_superfamily"/>
</dbReference>
<keyword evidence="2" id="KW-0418">Kinase</keyword>